<dbReference type="InterPro" id="IPR045592">
    <property type="entry name" value="DUF6461"/>
</dbReference>
<dbReference type="Pfam" id="PF20062">
    <property type="entry name" value="DUF6461"/>
    <property type="match status" value="1"/>
</dbReference>
<evidence type="ECO:0000313" key="2">
    <source>
        <dbReference type="Proteomes" id="UP001240150"/>
    </source>
</evidence>
<gene>
    <name evidence="1" type="ORF">ACTOB_003557</name>
</gene>
<organism evidence="1 2">
    <name type="scientific">Actinoplanes oblitus</name>
    <dbReference type="NCBI Taxonomy" id="3040509"/>
    <lineage>
        <taxon>Bacteria</taxon>
        <taxon>Bacillati</taxon>
        <taxon>Actinomycetota</taxon>
        <taxon>Actinomycetes</taxon>
        <taxon>Micromonosporales</taxon>
        <taxon>Micromonosporaceae</taxon>
        <taxon>Actinoplanes</taxon>
    </lineage>
</organism>
<name>A0ABY8WPQ9_9ACTN</name>
<dbReference type="Proteomes" id="UP001240150">
    <property type="component" value="Chromosome"/>
</dbReference>
<keyword evidence="2" id="KW-1185">Reference proteome</keyword>
<sequence>MTQLTGWHHEDMTAQPDDYAWFPAATGELANAYCITLIRAVAPDAVLTRLRGKDFRTVHGSDELVQMVGDRDAGDHALVGVTEVRGWSLMVEPNGFIGVSSRYSKPLSANTLLVAHYLDVNLRDEFVVAEDGVITASLEPSAPDVRRGPKADEIAETMAAVGYDLTGASEPGDRFELLAFALAEELTGVRLRERDVVAADYLCGYVKKP</sequence>
<proteinExistence type="predicted"/>
<reference evidence="1 2" key="1">
    <citation type="submission" date="2023-06" db="EMBL/GenBank/DDBJ databases">
        <authorList>
            <person name="Yushchuk O."/>
            <person name="Binda E."/>
            <person name="Ruckert-Reed C."/>
            <person name="Fedorenko V."/>
            <person name="Kalinowski J."/>
            <person name="Marinelli F."/>
        </authorList>
    </citation>
    <scope>NUCLEOTIDE SEQUENCE [LARGE SCALE GENOMIC DNA]</scope>
    <source>
        <strain evidence="1 2">NRRL 3884</strain>
    </source>
</reference>
<evidence type="ECO:0000313" key="1">
    <source>
        <dbReference type="EMBL" id="WIM99889.1"/>
    </source>
</evidence>
<dbReference type="RefSeq" id="WP_284921334.1">
    <property type="nucleotide sequence ID" value="NZ_CP126980.1"/>
</dbReference>
<dbReference type="EMBL" id="CP126980">
    <property type="protein sequence ID" value="WIM99889.1"/>
    <property type="molecule type" value="Genomic_DNA"/>
</dbReference>
<accession>A0ABY8WPQ9</accession>
<protein>
    <submittedName>
        <fullName evidence="1">DUF6461 domain-containing protein</fullName>
    </submittedName>
</protein>